<comment type="caution">
    <text evidence="10">The sequence shown here is derived from an EMBL/GenBank/DDBJ whole genome shotgun (WGS) entry which is preliminary data.</text>
</comment>
<proteinExistence type="predicted"/>
<dbReference type="Pfam" id="PF02675">
    <property type="entry name" value="AdoMet_dc"/>
    <property type="match status" value="1"/>
</dbReference>
<evidence type="ECO:0000256" key="8">
    <source>
        <dbReference type="ARBA" id="ARBA00023270"/>
    </source>
</evidence>
<keyword evidence="5" id="KW-0620">Polyamine biosynthesis</keyword>
<dbReference type="Gene3D" id="3.60.90.10">
    <property type="entry name" value="S-adenosylmethionine decarboxylase"/>
    <property type="match status" value="1"/>
</dbReference>
<keyword evidence="7" id="KW-0456">Lyase</keyword>
<dbReference type="AlphaFoldDB" id="A0A1F6CS33"/>
<keyword evidence="6" id="KW-0865">Zymogen</keyword>
<dbReference type="Proteomes" id="UP000176445">
    <property type="component" value="Unassembled WGS sequence"/>
</dbReference>
<comment type="cofactor">
    <cofactor evidence="1">
        <name>pyruvate</name>
        <dbReference type="ChEBI" id="CHEBI:15361"/>
    </cofactor>
</comment>
<gene>
    <name evidence="10" type="ORF">A2704_01215</name>
</gene>
<evidence type="ECO:0000256" key="5">
    <source>
        <dbReference type="ARBA" id="ARBA00023115"/>
    </source>
</evidence>
<evidence type="ECO:0000256" key="6">
    <source>
        <dbReference type="ARBA" id="ARBA00023145"/>
    </source>
</evidence>
<keyword evidence="2" id="KW-0210">Decarboxylase</keyword>
<dbReference type="InterPro" id="IPR003826">
    <property type="entry name" value="AdoMetDC_fam_prok"/>
</dbReference>
<evidence type="ECO:0000313" key="11">
    <source>
        <dbReference type="Proteomes" id="UP000176445"/>
    </source>
</evidence>
<evidence type="ECO:0000256" key="3">
    <source>
        <dbReference type="ARBA" id="ARBA00022813"/>
    </source>
</evidence>
<evidence type="ECO:0000256" key="7">
    <source>
        <dbReference type="ARBA" id="ARBA00023239"/>
    </source>
</evidence>
<organism evidence="10 11">
    <name type="scientific">Candidatus Kaiserbacteria bacterium RIFCSPHIGHO2_01_FULL_54_36b</name>
    <dbReference type="NCBI Taxonomy" id="1798483"/>
    <lineage>
        <taxon>Bacteria</taxon>
        <taxon>Candidatus Kaiseribacteriota</taxon>
    </lineage>
</organism>
<accession>A0A1F6CS33</accession>
<dbReference type="InterPro" id="IPR016067">
    <property type="entry name" value="S-AdoMet_deCO2ase_core"/>
</dbReference>
<evidence type="ECO:0000313" key="10">
    <source>
        <dbReference type="EMBL" id="OGG51811.1"/>
    </source>
</evidence>
<sequence>METKTPTDASLRKEFALVDAWGLHSGIDLHGCNPKTIRSPEKIKQFVVELCDLIGMKRFGECVVVDFGEDPRVAGYSMTQLIETSLISAHFGHAANPYVYLDVFSCKYYNPSIAAEFAKKFFEAKDYGLNYTVRK</sequence>
<keyword evidence="3" id="KW-0068">Autocatalytic cleavage</keyword>
<name>A0A1F6CS33_9BACT</name>
<dbReference type="GO" id="GO:0004014">
    <property type="term" value="F:adenosylmethionine decarboxylase activity"/>
    <property type="evidence" value="ECO:0007669"/>
    <property type="project" value="InterPro"/>
</dbReference>
<dbReference type="GO" id="GO:0008295">
    <property type="term" value="P:spermidine biosynthetic process"/>
    <property type="evidence" value="ECO:0007669"/>
    <property type="project" value="UniProtKB-KW"/>
</dbReference>
<keyword evidence="4" id="KW-0745">Spermidine biosynthesis</keyword>
<keyword evidence="9" id="KW-0670">Pyruvate</keyword>
<evidence type="ECO:0000256" key="4">
    <source>
        <dbReference type="ARBA" id="ARBA00023066"/>
    </source>
</evidence>
<reference evidence="10 11" key="1">
    <citation type="journal article" date="2016" name="Nat. Commun.">
        <title>Thousands of microbial genomes shed light on interconnected biogeochemical processes in an aquifer system.</title>
        <authorList>
            <person name="Anantharaman K."/>
            <person name="Brown C.T."/>
            <person name="Hug L.A."/>
            <person name="Sharon I."/>
            <person name="Castelle C.J."/>
            <person name="Probst A.J."/>
            <person name="Thomas B.C."/>
            <person name="Singh A."/>
            <person name="Wilkins M.J."/>
            <person name="Karaoz U."/>
            <person name="Brodie E.L."/>
            <person name="Williams K.H."/>
            <person name="Hubbard S.S."/>
            <person name="Banfield J.F."/>
        </authorList>
    </citation>
    <scope>NUCLEOTIDE SEQUENCE [LARGE SCALE GENOMIC DNA]</scope>
</reference>
<protein>
    <submittedName>
        <fullName evidence="10">S-adenosylmethionine decarboxylase</fullName>
    </submittedName>
</protein>
<evidence type="ECO:0000256" key="9">
    <source>
        <dbReference type="ARBA" id="ARBA00023317"/>
    </source>
</evidence>
<evidence type="ECO:0000256" key="1">
    <source>
        <dbReference type="ARBA" id="ARBA00001928"/>
    </source>
</evidence>
<dbReference type="SUPFAM" id="SSF56276">
    <property type="entry name" value="S-adenosylmethionine decarboxylase"/>
    <property type="match status" value="1"/>
</dbReference>
<keyword evidence="8" id="KW-0704">Schiff base</keyword>
<dbReference type="EMBL" id="MFKW01000014">
    <property type="protein sequence ID" value="OGG51811.1"/>
    <property type="molecule type" value="Genomic_DNA"/>
</dbReference>
<evidence type="ECO:0000256" key="2">
    <source>
        <dbReference type="ARBA" id="ARBA00022793"/>
    </source>
</evidence>